<protein>
    <submittedName>
        <fullName evidence="1">Uncharacterized protein</fullName>
    </submittedName>
</protein>
<reference evidence="1 2" key="1">
    <citation type="submission" date="2017-09" db="EMBL/GenBank/DDBJ databases">
        <title>Large-scale bioinformatics analysis of Bacillus genomes uncovers conserved roles of natural products in bacterial physiology.</title>
        <authorList>
            <consortium name="Agbiome Team Llc"/>
            <person name="Bleich R.M."/>
            <person name="Kirk G.J."/>
            <person name="Santa Maria K.C."/>
            <person name="Allen S.E."/>
            <person name="Farag S."/>
            <person name="Shank E.A."/>
            <person name="Bowers A."/>
        </authorList>
    </citation>
    <scope>NUCLEOTIDE SEQUENCE [LARGE SCALE GENOMIC DNA]</scope>
    <source>
        <strain evidence="1 2">AFS024404</strain>
    </source>
</reference>
<dbReference type="EMBL" id="NTRC01000030">
    <property type="protein sequence ID" value="PFD16703.1"/>
    <property type="molecule type" value="Genomic_DNA"/>
</dbReference>
<dbReference type="RefSeq" id="WP_000491714.1">
    <property type="nucleotide sequence ID" value="NZ_NTRC01000030.1"/>
</dbReference>
<evidence type="ECO:0000313" key="2">
    <source>
        <dbReference type="Proteomes" id="UP000219743"/>
    </source>
</evidence>
<gene>
    <name evidence="1" type="ORF">CN263_26405</name>
</gene>
<sequence length="173" mass="20219">MFSKIFKDKTKNNAEDLTNQKAIVNTIYKKLEFHRNIVDEVIEYEVSMTDTTTEGNPYAIRNYTIKISHDISFSSKTFNLTNKLTSSRLEVIPCSGIEKVTTEFKCSLNYGYDYDFNFKFWHRTAEMPPTSDKAYIYWGLGGSIRNPEYPEGLEELIYQIQTDMQKAIEKTRK</sequence>
<dbReference type="Proteomes" id="UP000219743">
    <property type="component" value="Unassembled WGS sequence"/>
</dbReference>
<proteinExistence type="predicted"/>
<comment type="caution">
    <text evidence="1">The sequence shown here is derived from an EMBL/GenBank/DDBJ whole genome shotgun (WGS) entry which is preliminary data.</text>
</comment>
<organism evidence="1 2">
    <name type="scientific">Bacillus cereus</name>
    <dbReference type="NCBI Taxonomy" id="1396"/>
    <lineage>
        <taxon>Bacteria</taxon>
        <taxon>Bacillati</taxon>
        <taxon>Bacillota</taxon>
        <taxon>Bacilli</taxon>
        <taxon>Bacillales</taxon>
        <taxon>Bacillaceae</taxon>
        <taxon>Bacillus</taxon>
        <taxon>Bacillus cereus group</taxon>
    </lineage>
</organism>
<accession>A0A9X6VGX2</accession>
<name>A0A9X6VGX2_BACCE</name>
<dbReference type="AlphaFoldDB" id="A0A9X6VGX2"/>
<evidence type="ECO:0000313" key="1">
    <source>
        <dbReference type="EMBL" id="PFD16703.1"/>
    </source>
</evidence>